<dbReference type="SUPFAM" id="SSF53383">
    <property type="entry name" value="PLP-dependent transferases"/>
    <property type="match status" value="1"/>
</dbReference>
<dbReference type="InterPro" id="IPR036390">
    <property type="entry name" value="WH_DNA-bd_sf"/>
</dbReference>
<evidence type="ECO:0000256" key="5">
    <source>
        <dbReference type="ARBA" id="ARBA00023163"/>
    </source>
</evidence>
<proteinExistence type="inferred from homology"/>
<sequence>MAIATLDGTATDDDESAASRVLAEVHGLAPREVTALLVRQIGDGTLPPGTRLPTIRDVARAAGASTSSVAAVWARLGERGLISTRRRGGTVVVGAVGWPRAGTPRVFTGWGSVDMSSAHPAPEDLPDLRRAFQRSLEEPRTNALAREHITDLLRETVAPAWPFVAQEWTTVSGSGEATLVTCEAATPRGGLVAVQEPATPGNIANLRSLGLEVVAVASDSSGPLPASLEAALAAGARTFLYQPAGTLTVDSRLTPSRAAELAEVLTRVAPEAWVIEEDVLATRDPEHSAPAASLGTALPDRVVRLASYCRAFGLDLRTTVIGGARELLEPIRQLRSHGMQAQSRILQNSLAHMLRDPAAREFAESAARDHEVAASGLVARLAALGVRATASPGSLLVWVPARDEAQALAELAAHGVTLAPSGRTFVDPPRPAVLRVGTPQLPIGAPLDELARLLASAAATRVSDA</sequence>
<name>A0A4Z1E3Q9_9MICO</name>
<dbReference type="Pfam" id="PF00392">
    <property type="entry name" value="GntR"/>
    <property type="match status" value="1"/>
</dbReference>
<evidence type="ECO:0000256" key="4">
    <source>
        <dbReference type="ARBA" id="ARBA00023125"/>
    </source>
</evidence>
<comment type="similarity">
    <text evidence="1">In the C-terminal section; belongs to the class-I pyridoxal-phosphate-dependent aminotransferase family.</text>
</comment>
<keyword evidence="2" id="KW-0663">Pyridoxal phosphate</keyword>
<evidence type="ECO:0000313" key="8">
    <source>
        <dbReference type="Proteomes" id="UP000297318"/>
    </source>
</evidence>
<dbReference type="GO" id="GO:0008483">
    <property type="term" value="F:transaminase activity"/>
    <property type="evidence" value="ECO:0007669"/>
    <property type="project" value="UniProtKB-KW"/>
</dbReference>
<evidence type="ECO:0000313" key="7">
    <source>
        <dbReference type="EMBL" id="TGO05103.1"/>
    </source>
</evidence>
<dbReference type="EMBL" id="RHPJ01000002">
    <property type="protein sequence ID" value="TGO05103.1"/>
    <property type="molecule type" value="Genomic_DNA"/>
</dbReference>
<dbReference type="InterPro" id="IPR036388">
    <property type="entry name" value="WH-like_DNA-bd_sf"/>
</dbReference>
<dbReference type="OrthoDB" id="4307011at2"/>
<dbReference type="InterPro" id="IPR015421">
    <property type="entry name" value="PyrdxlP-dep_Trfase_major"/>
</dbReference>
<dbReference type="Gene3D" id="3.40.640.10">
    <property type="entry name" value="Type I PLP-dependent aspartate aminotransferase-like (Major domain)"/>
    <property type="match status" value="1"/>
</dbReference>
<gene>
    <name evidence="7" type="ORF">SERN_1107</name>
</gene>
<keyword evidence="5" id="KW-0804">Transcription</keyword>
<dbReference type="SMART" id="SM00345">
    <property type="entry name" value="HTH_GNTR"/>
    <property type="match status" value="1"/>
</dbReference>
<keyword evidence="4" id="KW-0238">DNA-binding</keyword>
<evidence type="ECO:0000259" key="6">
    <source>
        <dbReference type="PROSITE" id="PS50949"/>
    </source>
</evidence>
<protein>
    <submittedName>
        <fullName evidence="7">Transcriptional regulator, GntR family domain / Aspartate aminotransferase</fullName>
    </submittedName>
</protein>
<keyword evidence="7" id="KW-0032">Aminotransferase</keyword>
<evidence type="ECO:0000256" key="3">
    <source>
        <dbReference type="ARBA" id="ARBA00023015"/>
    </source>
</evidence>
<dbReference type="InterPro" id="IPR051446">
    <property type="entry name" value="HTH_trans_reg/aminotransferase"/>
</dbReference>
<evidence type="ECO:0000256" key="1">
    <source>
        <dbReference type="ARBA" id="ARBA00005384"/>
    </source>
</evidence>
<reference evidence="7 8" key="1">
    <citation type="submission" date="2018-11" db="EMBL/GenBank/DDBJ databases">
        <title>Complete genome sequencing of the Actinobacteria Serinibacter sp. K3-2.</title>
        <authorList>
            <person name="Rakitin A.L."/>
            <person name="Beletsky A.V."/>
            <person name="Mardanov A.V."/>
            <person name="Ravin N.V."/>
            <person name="Gromova A.S."/>
            <person name="Filippova S.N."/>
            <person name="Gal'Chenko V.F."/>
        </authorList>
    </citation>
    <scope>NUCLEOTIDE SEQUENCE [LARGE SCALE GENOMIC DNA]</scope>
    <source>
        <strain evidence="7 8">K3-2</strain>
    </source>
</reference>
<dbReference type="PANTHER" id="PTHR46577">
    <property type="entry name" value="HTH-TYPE TRANSCRIPTIONAL REGULATORY PROTEIN GABR"/>
    <property type="match status" value="1"/>
</dbReference>
<dbReference type="PROSITE" id="PS50949">
    <property type="entry name" value="HTH_GNTR"/>
    <property type="match status" value="1"/>
</dbReference>
<evidence type="ECO:0000256" key="2">
    <source>
        <dbReference type="ARBA" id="ARBA00022898"/>
    </source>
</evidence>
<comment type="caution">
    <text evidence="7">The sequence shown here is derived from an EMBL/GenBank/DDBJ whole genome shotgun (WGS) entry which is preliminary data.</text>
</comment>
<feature type="domain" description="HTH gntR-type" evidence="6">
    <location>
        <begin position="27"/>
        <end position="95"/>
    </location>
</feature>
<dbReference type="GO" id="GO:0003677">
    <property type="term" value="F:DNA binding"/>
    <property type="evidence" value="ECO:0007669"/>
    <property type="project" value="UniProtKB-KW"/>
</dbReference>
<keyword evidence="8" id="KW-1185">Reference proteome</keyword>
<dbReference type="Proteomes" id="UP000297318">
    <property type="component" value="Unassembled WGS sequence"/>
</dbReference>
<keyword evidence="7" id="KW-0808">Transferase</keyword>
<dbReference type="SUPFAM" id="SSF46785">
    <property type="entry name" value="Winged helix' DNA-binding domain"/>
    <property type="match status" value="1"/>
</dbReference>
<dbReference type="PANTHER" id="PTHR46577:SF2">
    <property type="entry name" value="TRANSCRIPTIONAL REGULATORY PROTEIN"/>
    <property type="match status" value="1"/>
</dbReference>
<organism evidence="7 8">
    <name type="scientific">Serinibacter arcticus</name>
    <dbReference type="NCBI Taxonomy" id="1655435"/>
    <lineage>
        <taxon>Bacteria</taxon>
        <taxon>Bacillati</taxon>
        <taxon>Actinomycetota</taxon>
        <taxon>Actinomycetes</taxon>
        <taxon>Micrococcales</taxon>
        <taxon>Beutenbergiaceae</taxon>
        <taxon>Serinibacter</taxon>
    </lineage>
</organism>
<dbReference type="GO" id="GO:0003700">
    <property type="term" value="F:DNA-binding transcription factor activity"/>
    <property type="evidence" value="ECO:0007669"/>
    <property type="project" value="InterPro"/>
</dbReference>
<keyword evidence="3" id="KW-0805">Transcription regulation</keyword>
<dbReference type="RefSeq" id="WP_158292576.1">
    <property type="nucleotide sequence ID" value="NZ_RHPJ01000002.1"/>
</dbReference>
<dbReference type="InterPro" id="IPR015424">
    <property type="entry name" value="PyrdxlP-dep_Trfase"/>
</dbReference>
<dbReference type="AlphaFoldDB" id="A0A4Z1E3Q9"/>
<dbReference type="Gene3D" id="1.10.10.10">
    <property type="entry name" value="Winged helix-like DNA-binding domain superfamily/Winged helix DNA-binding domain"/>
    <property type="match status" value="1"/>
</dbReference>
<dbReference type="InterPro" id="IPR000524">
    <property type="entry name" value="Tscrpt_reg_HTH_GntR"/>
</dbReference>
<accession>A0A4Z1E3Q9</accession>